<evidence type="ECO:0000256" key="4">
    <source>
        <dbReference type="ARBA" id="ARBA00022989"/>
    </source>
</evidence>
<keyword evidence="2" id="KW-1003">Cell membrane</keyword>
<keyword evidence="4 7" id="KW-1133">Transmembrane helix</keyword>
<feature type="coiled-coil region" evidence="6">
    <location>
        <begin position="464"/>
        <end position="524"/>
    </location>
</feature>
<dbReference type="SUPFAM" id="SSF109755">
    <property type="entry name" value="PhoU-like"/>
    <property type="match status" value="1"/>
</dbReference>
<dbReference type="InterPro" id="IPR038078">
    <property type="entry name" value="PhoU-like_sf"/>
</dbReference>
<dbReference type="EMBL" id="SVER01000046">
    <property type="protein sequence ID" value="MBE5920716.1"/>
    <property type="molecule type" value="Genomic_DNA"/>
</dbReference>
<sequence length="565" mass="61547">MNVRFGYLEPSSIRRGPFLVGGKMGLNNIIVVIGGLAFFLFGMSVLSASLKKVAGKRLEVILEKMTDHPLKGLMLGAVITIAMQSSSALTVMLVGLVNSGIMNIAQTVGVIMGSNIGTTLTAWILSLSGLKTDNILLSMLKPANFSPIMALIGVCLIMAAKEQKKKDLGQVLVGFAILMHGMEMMSDALAPLSEVPEFVDALTAFRNPFFGVLIGTLFTAVIQSSAASVGVLQALSLTGHITYGVAIPIIMGQNIGTCVTALLSTIGVSKNAKRVSVIHISFNLIGTTVGLILYLILDWGMGLAIFDDAIKPFEIAAFHSIFNVVTTCLLLPFSKQLVNIAESVIKDDGNQEVFLDKRLLLTPAIAVKECKKKSALILQDAANGYMESMSLIGDYDSKSKDNIKELEERVDDMVESCNNFLIQLSSKDVSDSDSEIIATTLHTIGDMERISDYSLNLSTVAKKMEQADYDKKELKKRLKDTNKKLESLFENIMLAYENDDVSKANEVREQSEELVDQIKKAKKSDLKKLRKGKMDAEISVYLSDYLSISRRVVEHIQNIAEAIAI</sequence>
<evidence type="ECO:0000313" key="10">
    <source>
        <dbReference type="Proteomes" id="UP000766246"/>
    </source>
</evidence>
<proteinExistence type="predicted"/>
<keyword evidence="6" id="KW-0175">Coiled coil</keyword>
<feature type="transmembrane region" description="Helical" evidence="7">
    <location>
        <begin position="241"/>
        <end position="263"/>
    </location>
</feature>
<reference evidence="9" key="1">
    <citation type="submission" date="2019-04" db="EMBL/GenBank/DDBJ databases">
        <title>Evolution of Biomass-Degrading Anaerobic Consortia Revealed by Metagenomics.</title>
        <authorList>
            <person name="Peng X."/>
        </authorList>
    </citation>
    <scope>NUCLEOTIDE SEQUENCE</scope>
    <source>
        <strain evidence="9">SIG311</strain>
    </source>
</reference>
<dbReference type="Pfam" id="PF02690">
    <property type="entry name" value="Na_Pi_cotrans"/>
    <property type="match status" value="2"/>
</dbReference>
<feature type="transmembrane region" description="Helical" evidence="7">
    <location>
        <begin position="72"/>
        <end position="96"/>
    </location>
</feature>
<feature type="transmembrane region" description="Helical" evidence="7">
    <location>
        <begin position="210"/>
        <end position="235"/>
    </location>
</feature>
<evidence type="ECO:0000313" key="9">
    <source>
        <dbReference type="EMBL" id="MBE5920716.1"/>
    </source>
</evidence>
<dbReference type="InterPro" id="IPR003841">
    <property type="entry name" value="Na/Pi_transpt"/>
</dbReference>
<feature type="transmembrane region" description="Helical" evidence="7">
    <location>
        <begin position="29"/>
        <end position="51"/>
    </location>
</feature>
<feature type="transmembrane region" description="Helical" evidence="7">
    <location>
        <begin position="108"/>
        <end position="130"/>
    </location>
</feature>
<dbReference type="PANTHER" id="PTHR10010:SF46">
    <property type="entry name" value="SODIUM-DEPENDENT PHOSPHATE TRANSPORT PROTEIN 2B"/>
    <property type="match status" value="1"/>
</dbReference>
<name>A0A927YRT4_9FIRM</name>
<accession>A0A927YRT4</accession>
<gene>
    <name evidence="9" type="ORF">E7272_12865</name>
</gene>
<dbReference type="GO" id="GO:0005886">
    <property type="term" value="C:plasma membrane"/>
    <property type="evidence" value="ECO:0007669"/>
    <property type="project" value="UniProtKB-SubCell"/>
</dbReference>
<comment type="subcellular location">
    <subcellularLocation>
        <location evidence="1">Cell membrane</location>
        <topology evidence="1">Multi-pass membrane protein</topology>
    </subcellularLocation>
</comment>
<keyword evidence="3 7" id="KW-0812">Transmembrane</keyword>
<feature type="transmembrane region" description="Helical" evidence="7">
    <location>
        <begin position="275"/>
        <end position="296"/>
    </location>
</feature>
<evidence type="ECO:0000259" key="8">
    <source>
        <dbReference type="Pfam" id="PF01895"/>
    </source>
</evidence>
<comment type="caution">
    <text evidence="9">The sequence shown here is derived from an EMBL/GenBank/DDBJ whole genome shotgun (WGS) entry which is preliminary data.</text>
</comment>
<dbReference type="Gene3D" id="1.20.58.220">
    <property type="entry name" value="Phosphate transport system protein phou homolog 2, domain 2"/>
    <property type="match status" value="1"/>
</dbReference>
<evidence type="ECO:0000256" key="2">
    <source>
        <dbReference type="ARBA" id="ARBA00022475"/>
    </source>
</evidence>
<organism evidence="9 10">
    <name type="scientific">Pseudobutyrivibrio ruminis</name>
    <dbReference type="NCBI Taxonomy" id="46206"/>
    <lineage>
        <taxon>Bacteria</taxon>
        <taxon>Bacillati</taxon>
        <taxon>Bacillota</taxon>
        <taxon>Clostridia</taxon>
        <taxon>Lachnospirales</taxon>
        <taxon>Lachnospiraceae</taxon>
        <taxon>Pseudobutyrivibrio</taxon>
    </lineage>
</organism>
<evidence type="ECO:0000256" key="3">
    <source>
        <dbReference type="ARBA" id="ARBA00022692"/>
    </source>
</evidence>
<feature type="domain" description="PhoU" evidence="8">
    <location>
        <begin position="387"/>
        <end position="458"/>
    </location>
</feature>
<evidence type="ECO:0000256" key="7">
    <source>
        <dbReference type="SAM" id="Phobius"/>
    </source>
</evidence>
<keyword evidence="5 7" id="KW-0472">Membrane</keyword>
<evidence type="ECO:0000256" key="1">
    <source>
        <dbReference type="ARBA" id="ARBA00004651"/>
    </source>
</evidence>
<dbReference type="AlphaFoldDB" id="A0A927YRT4"/>
<evidence type="ECO:0000256" key="6">
    <source>
        <dbReference type="SAM" id="Coils"/>
    </source>
</evidence>
<dbReference type="GO" id="GO:0005436">
    <property type="term" value="F:sodium:phosphate symporter activity"/>
    <property type="evidence" value="ECO:0007669"/>
    <property type="project" value="InterPro"/>
</dbReference>
<dbReference type="PANTHER" id="PTHR10010">
    <property type="entry name" value="SOLUTE CARRIER FAMILY 34 SODIUM PHOSPHATE , MEMBER 2-RELATED"/>
    <property type="match status" value="1"/>
</dbReference>
<dbReference type="NCBIfam" id="NF037997">
    <property type="entry name" value="Na_Pi_symport"/>
    <property type="match status" value="1"/>
</dbReference>
<dbReference type="Proteomes" id="UP000766246">
    <property type="component" value="Unassembled WGS sequence"/>
</dbReference>
<dbReference type="InterPro" id="IPR026022">
    <property type="entry name" value="PhoU_dom"/>
</dbReference>
<dbReference type="Pfam" id="PF01895">
    <property type="entry name" value="PhoU"/>
    <property type="match status" value="1"/>
</dbReference>
<feature type="transmembrane region" description="Helical" evidence="7">
    <location>
        <begin position="142"/>
        <end position="160"/>
    </location>
</feature>
<protein>
    <submittedName>
        <fullName evidence="9">Na/Pi cotransporter family protein</fullName>
    </submittedName>
</protein>
<evidence type="ECO:0000256" key="5">
    <source>
        <dbReference type="ARBA" id="ARBA00023136"/>
    </source>
</evidence>
<dbReference type="GO" id="GO:0044341">
    <property type="term" value="P:sodium-dependent phosphate transport"/>
    <property type="evidence" value="ECO:0007669"/>
    <property type="project" value="InterPro"/>
</dbReference>